<dbReference type="EMBL" id="CM055093">
    <property type="protein sequence ID" value="KAJ7565753.1"/>
    <property type="molecule type" value="Genomic_DNA"/>
</dbReference>
<keyword evidence="2" id="KW-1185">Reference proteome</keyword>
<evidence type="ECO:0000313" key="2">
    <source>
        <dbReference type="Proteomes" id="UP001162992"/>
    </source>
</evidence>
<reference evidence="2" key="1">
    <citation type="journal article" date="2024" name="Proc. Natl. Acad. Sci. U.S.A.">
        <title>Extraordinary preservation of gene collinearity over three hundred million years revealed in homosporous lycophytes.</title>
        <authorList>
            <person name="Li C."/>
            <person name="Wickell D."/>
            <person name="Kuo L.Y."/>
            <person name="Chen X."/>
            <person name="Nie B."/>
            <person name="Liao X."/>
            <person name="Peng D."/>
            <person name="Ji J."/>
            <person name="Jenkins J."/>
            <person name="Williams M."/>
            <person name="Shu S."/>
            <person name="Plott C."/>
            <person name="Barry K."/>
            <person name="Rajasekar S."/>
            <person name="Grimwood J."/>
            <person name="Han X."/>
            <person name="Sun S."/>
            <person name="Hou Z."/>
            <person name="He W."/>
            <person name="Dai G."/>
            <person name="Sun C."/>
            <person name="Schmutz J."/>
            <person name="Leebens-Mack J.H."/>
            <person name="Li F.W."/>
            <person name="Wang L."/>
        </authorList>
    </citation>
    <scope>NUCLEOTIDE SEQUENCE [LARGE SCALE GENOMIC DNA]</scope>
    <source>
        <strain evidence="2">cv. PW_Plant_1</strain>
    </source>
</reference>
<organism evidence="1 2">
    <name type="scientific">Diphasiastrum complanatum</name>
    <name type="common">Issler's clubmoss</name>
    <name type="synonym">Lycopodium complanatum</name>
    <dbReference type="NCBI Taxonomy" id="34168"/>
    <lineage>
        <taxon>Eukaryota</taxon>
        <taxon>Viridiplantae</taxon>
        <taxon>Streptophyta</taxon>
        <taxon>Embryophyta</taxon>
        <taxon>Tracheophyta</taxon>
        <taxon>Lycopodiopsida</taxon>
        <taxon>Lycopodiales</taxon>
        <taxon>Lycopodiaceae</taxon>
        <taxon>Lycopodioideae</taxon>
        <taxon>Diphasiastrum</taxon>
    </lineage>
</organism>
<dbReference type="Proteomes" id="UP001162992">
    <property type="component" value="Chromosome 2"/>
</dbReference>
<comment type="caution">
    <text evidence="1">The sequence shown here is derived from an EMBL/GenBank/DDBJ whole genome shotgun (WGS) entry which is preliminary data.</text>
</comment>
<accession>A0ACC2EGR6</accession>
<evidence type="ECO:0000313" key="1">
    <source>
        <dbReference type="EMBL" id="KAJ7565753.1"/>
    </source>
</evidence>
<proteinExistence type="predicted"/>
<protein>
    <submittedName>
        <fullName evidence="1">Uncharacterized protein</fullName>
    </submittedName>
</protein>
<sequence length="510" mass="56645">MPMMQRLVSESSISTFFTQLQKLHVRVATQLETLGRGLDLQPIGRSRKHRADRTEVGSSSYLQAQGPPPESTKMGDVIQHTQFSPDVSDSEDYNGTALLPPLYTSDNSDSDDCAGNPPTPLINTVSIVEELHQRHDSLSKLLDFEQQISRSEKASKRGGELYTIDDDQAREQLSIIAFMLTALRRSLLTCNSVQDDTSLDISWPTDVQHVTHVTFDRFNGFLGLPVEFEVEVPKRAPSASASVFGVSPESMQCSYDSRGNSVPTILLLMQERLYALGGLQAEGIFRINAENSYEEALREQLNKGIVPQNIDLHCLAGLIKAWFRELPQGVLDSLTPEQVMQCHTEQQCVELVKLLPPTQAALLDWAVNLMADVAQEETANKMNARNIAMVFAPNMTQMADPLTALMHAVQVMNFLKTLILRTIRDRTEAVLDPGPASSFSGAQDDDRHDRDCGKTFPSSSTEKEGGERFKTNIEDYGQCALAHSKHVSTKAKGVKLVNRIDQQSERVEAW</sequence>
<name>A0ACC2EGR6_DIPCM</name>
<gene>
    <name evidence="1" type="ORF">O6H91_02G073400</name>
</gene>